<reference evidence="3" key="1">
    <citation type="submission" date="2022-12" db="EMBL/GenBank/DDBJ databases">
        <title>Draft genome assemblies for two species of Escallonia (Escalloniales).</title>
        <authorList>
            <person name="Chanderbali A."/>
            <person name="Dervinis C."/>
            <person name="Anghel I."/>
            <person name="Soltis D."/>
            <person name="Soltis P."/>
            <person name="Zapata F."/>
        </authorList>
    </citation>
    <scope>NUCLEOTIDE SEQUENCE</scope>
    <source>
        <strain evidence="3">UCBG64.0493</strain>
        <tissue evidence="3">Leaf</tissue>
    </source>
</reference>
<dbReference type="PROSITE" id="PS50005">
    <property type="entry name" value="TPR"/>
    <property type="match status" value="1"/>
</dbReference>
<accession>A0AA89B343</accession>
<dbReference type="Pfam" id="PF13181">
    <property type="entry name" value="TPR_8"/>
    <property type="match status" value="2"/>
</dbReference>
<dbReference type="Proteomes" id="UP001188597">
    <property type="component" value="Unassembled WGS sequence"/>
</dbReference>
<comment type="caution">
    <text evidence="3">The sequence shown here is derived from an EMBL/GenBank/DDBJ whole genome shotgun (WGS) entry which is preliminary data.</text>
</comment>
<evidence type="ECO:0000313" key="4">
    <source>
        <dbReference type="Proteomes" id="UP001188597"/>
    </source>
</evidence>
<organism evidence="3 4">
    <name type="scientific">Escallonia herrerae</name>
    <dbReference type="NCBI Taxonomy" id="1293975"/>
    <lineage>
        <taxon>Eukaryota</taxon>
        <taxon>Viridiplantae</taxon>
        <taxon>Streptophyta</taxon>
        <taxon>Embryophyta</taxon>
        <taxon>Tracheophyta</taxon>
        <taxon>Spermatophyta</taxon>
        <taxon>Magnoliopsida</taxon>
        <taxon>eudicotyledons</taxon>
        <taxon>Gunneridae</taxon>
        <taxon>Pentapetalae</taxon>
        <taxon>asterids</taxon>
        <taxon>campanulids</taxon>
        <taxon>Escalloniales</taxon>
        <taxon>Escalloniaceae</taxon>
        <taxon>Escallonia</taxon>
    </lineage>
</organism>
<dbReference type="GO" id="GO:0051087">
    <property type="term" value="F:protein-folding chaperone binding"/>
    <property type="evidence" value="ECO:0007669"/>
    <property type="project" value="InterPro"/>
</dbReference>
<name>A0AA89B343_9ASTE</name>
<dbReference type="EMBL" id="JAVXUP010000826">
    <property type="protein sequence ID" value="KAK3020206.1"/>
    <property type="molecule type" value="Genomic_DNA"/>
</dbReference>
<gene>
    <name evidence="3" type="ORF">RJ639_046838</name>
</gene>
<feature type="repeat" description="TPR" evidence="1">
    <location>
        <begin position="36"/>
        <end position="69"/>
    </location>
</feature>
<dbReference type="InterPro" id="IPR011990">
    <property type="entry name" value="TPR-like_helical_dom_sf"/>
</dbReference>
<dbReference type="PANTHER" id="PTHR45862">
    <property type="entry name" value="PROTEIN SGT1 HOMOLOG"/>
    <property type="match status" value="1"/>
</dbReference>
<evidence type="ECO:0000256" key="1">
    <source>
        <dbReference type="PROSITE-ProRule" id="PRU00339"/>
    </source>
</evidence>
<dbReference type="AlphaFoldDB" id="A0AA89B343"/>
<dbReference type="SMART" id="SM00028">
    <property type="entry name" value="TPR"/>
    <property type="match status" value="3"/>
</dbReference>
<protein>
    <submittedName>
        <fullName evidence="3">Uncharacterized protein</fullName>
    </submittedName>
</protein>
<evidence type="ECO:0000313" key="3">
    <source>
        <dbReference type="EMBL" id="KAK3020206.1"/>
    </source>
</evidence>
<keyword evidence="4" id="KW-1185">Reference proteome</keyword>
<sequence length="199" mass="21569">MADHVADKAKAAFVDDDFQLAADLYTQAIGLDPDNPDYYADRAQAHIKLNYFTEAVADANKAIELDPLMTKAYLRKGTACFKLEEYHAAKAALEIGASLVQNDSRFSKLIKECDEHISGSLDPKRRPLLSEKEEIASLKPNLPANVVHASVGSQPPDASVGNLEEAAQGHSESGQKNETELVKPSYSGDNALKSPSDIK</sequence>
<proteinExistence type="predicted"/>
<dbReference type="InterPro" id="IPR044563">
    <property type="entry name" value="Sgt1-like"/>
</dbReference>
<dbReference type="Gene3D" id="1.25.40.10">
    <property type="entry name" value="Tetratricopeptide repeat domain"/>
    <property type="match status" value="1"/>
</dbReference>
<dbReference type="InterPro" id="IPR019734">
    <property type="entry name" value="TPR_rpt"/>
</dbReference>
<feature type="non-terminal residue" evidence="3">
    <location>
        <position position="1"/>
    </location>
</feature>
<evidence type="ECO:0000256" key="2">
    <source>
        <dbReference type="SAM" id="MobiDB-lite"/>
    </source>
</evidence>
<feature type="region of interest" description="Disordered" evidence="2">
    <location>
        <begin position="146"/>
        <end position="199"/>
    </location>
</feature>
<dbReference type="SUPFAM" id="SSF48452">
    <property type="entry name" value="TPR-like"/>
    <property type="match status" value="1"/>
</dbReference>
<keyword evidence="1" id="KW-0802">TPR repeat</keyword>
<dbReference type="FunFam" id="1.25.40.10:FF:000778">
    <property type="entry name" value="Protein SGT1 homolog"/>
    <property type="match status" value="1"/>
</dbReference>